<dbReference type="PANTHER" id="PTHR30304:SF0">
    <property type="entry name" value="D-TAGATOSE-1,6-BISPHOSPHATE ALDOLASE SUBUNIT GATY-RELATED"/>
    <property type="match status" value="1"/>
</dbReference>
<accession>A0A0D2AQZ3</accession>
<dbReference type="PROSITE" id="PS00602">
    <property type="entry name" value="ALDOLASE_CLASS_II_1"/>
    <property type="match status" value="1"/>
</dbReference>
<proteinExistence type="inferred from homology"/>
<dbReference type="RefSeq" id="XP_016218977.1">
    <property type="nucleotide sequence ID" value="XM_016352720.1"/>
</dbReference>
<evidence type="ECO:0000256" key="1">
    <source>
        <dbReference type="PIRSR" id="PIRSR001359-1"/>
    </source>
</evidence>
<dbReference type="InterPro" id="IPR050246">
    <property type="entry name" value="Class_II_FBP_aldolase"/>
</dbReference>
<dbReference type="UniPathway" id="UPA00109">
    <property type="reaction ID" value="UER00183"/>
</dbReference>
<dbReference type="InParanoid" id="A0A0D2AQZ3"/>
<dbReference type="HOGENOM" id="CLU_040088_4_0_1"/>
<dbReference type="Proteomes" id="UP000053259">
    <property type="component" value="Unassembled WGS sequence"/>
</dbReference>
<keyword evidence="3" id="KW-0456">Lyase</keyword>
<keyword evidence="2 3" id="KW-0862">Zinc</keyword>
<dbReference type="SUPFAM" id="SSF51569">
    <property type="entry name" value="Aldolase"/>
    <property type="match status" value="1"/>
</dbReference>
<dbReference type="OrthoDB" id="2558351at2759"/>
<feature type="binding site" evidence="2">
    <location>
        <position position="87"/>
    </location>
    <ligand>
        <name>Zn(2+)</name>
        <dbReference type="ChEBI" id="CHEBI:29105"/>
        <label>1</label>
        <note>catalytic</note>
    </ligand>
</feature>
<comment type="pathway">
    <text evidence="3">Carbohydrate degradation; glycolysis; D-glyceraldehyde 3-phosphate and glycerone phosphate from D-glucose: step 4/4.</text>
</comment>
<feature type="binding site" evidence="2">
    <location>
        <position position="216"/>
    </location>
    <ligand>
        <name>Zn(2+)</name>
        <dbReference type="ChEBI" id="CHEBI:29105"/>
        <label>1</label>
        <note>catalytic</note>
    </ligand>
</feature>
<keyword evidence="3" id="KW-0324">Glycolysis</keyword>
<dbReference type="GO" id="GO:0008270">
    <property type="term" value="F:zinc ion binding"/>
    <property type="evidence" value="ECO:0007669"/>
    <property type="project" value="UniProtKB-UniRule"/>
</dbReference>
<feature type="active site" description="Proton donor" evidence="1">
    <location>
        <position position="86"/>
    </location>
</feature>
<evidence type="ECO:0000313" key="5">
    <source>
        <dbReference type="Proteomes" id="UP000053259"/>
    </source>
</evidence>
<dbReference type="Gene3D" id="3.20.20.70">
    <property type="entry name" value="Aldolase class I"/>
    <property type="match status" value="1"/>
</dbReference>
<feature type="binding site" evidence="2">
    <location>
        <position position="109"/>
    </location>
    <ligand>
        <name>Zn(2+)</name>
        <dbReference type="ChEBI" id="CHEBI:29105"/>
        <label>2</label>
    </ligand>
</feature>
<protein>
    <recommendedName>
        <fullName evidence="3">Fructose-bisphosphate aldolase</fullName>
        <shortName evidence="3">FBP aldolase</shortName>
        <ecNumber evidence="3">4.1.2.13</ecNumber>
    </recommendedName>
</protein>
<organism evidence="4 5">
    <name type="scientific">Verruconis gallopava</name>
    <dbReference type="NCBI Taxonomy" id="253628"/>
    <lineage>
        <taxon>Eukaryota</taxon>
        <taxon>Fungi</taxon>
        <taxon>Dikarya</taxon>
        <taxon>Ascomycota</taxon>
        <taxon>Pezizomycotina</taxon>
        <taxon>Dothideomycetes</taxon>
        <taxon>Pleosporomycetidae</taxon>
        <taxon>Venturiales</taxon>
        <taxon>Sympoventuriaceae</taxon>
        <taxon>Verruconis</taxon>
    </lineage>
</organism>
<dbReference type="PANTHER" id="PTHR30304">
    <property type="entry name" value="D-TAGATOSE-1,6-BISPHOSPHATE ALDOLASE"/>
    <property type="match status" value="1"/>
</dbReference>
<dbReference type="GO" id="GO:0004332">
    <property type="term" value="F:fructose-bisphosphate aldolase activity"/>
    <property type="evidence" value="ECO:0007669"/>
    <property type="project" value="UniProtKB-EC"/>
</dbReference>
<comment type="function">
    <text evidence="3">Catalyzes the aldol condensation of dihydroxyacetone phosphate (DHAP or glycerone-phosphate) with glyceraldehyde 3-phosphate (G3P) to form fructose 1,6-bisphosphate (FBP) in gluconeogenesis and the reverse reaction in glycolysis.</text>
</comment>
<dbReference type="CDD" id="cd00947">
    <property type="entry name" value="TBP_aldolase_IIB"/>
    <property type="match status" value="1"/>
</dbReference>
<dbReference type="EC" id="4.1.2.13" evidence="3"/>
<dbReference type="EMBL" id="KN847529">
    <property type="protein sequence ID" value="KIW09108.1"/>
    <property type="molecule type" value="Genomic_DNA"/>
</dbReference>
<sequence>MSTVTAESNKTLQILKAAEEGKYGVVAPIVYNIEHIIAFIRAAEAKRSPLIIQMFPWAITFSNGLLVHAAAQAAKTASVPVSVHLDHAQDEDMIRLAADTLPFDSIMVDMSHHEREENLAKTKELVQYCHERGIATEAEPGRIEGGEDGIADTADLAAVLTTANDVEDFYATGVDILAPAFGNIHGEYGPAGPQLDFPRLDDIRTAINGRLRIAMHGTNGFPEDVMKECIKRGVSKVNVNKLVLDDALVYLQQNAATTSLTKLMEEGVQKAQKLTEWQMDVCGSTGKAA</sequence>
<dbReference type="PIRSF" id="PIRSF001359">
    <property type="entry name" value="F_bP_aldolase_II"/>
    <property type="match status" value="1"/>
</dbReference>
<keyword evidence="5" id="KW-1185">Reference proteome</keyword>
<dbReference type="GO" id="GO:0006096">
    <property type="term" value="P:glycolytic process"/>
    <property type="evidence" value="ECO:0007669"/>
    <property type="project" value="UniProtKB-UniPathway"/>
</dbReference>
<comment type="similarity">
    <text evidence="3">Belongs to the class II fructose-bisphosphate aldolase family.</text>
</comment>
<dbReference type="STRING" id="253628.A0A0D2AQZ3"/>
<reference evidence="4 5" key="1">
    <citation type="submission" date="2015-01" db="EMBL/GenBank/DDBJ databases">
        <title>The Genome Sequence of Ochroconis gallopava CBS43764.</title>
        <authorList>
            <consortium name="The Broad Institute Genomics Platform"/>
            <person name="Cuomo C."/>
            <person name="de Hoog S."/>
            <person name="Gorbushina A."/>
            <person name="Stielow B."/>
            <person name="Teixiera M."/>
            <person name="Abouelleil A."/>
            <person name="Chapman S.B."/>
            <person name="Priest M."/>
            <person name="Young S.K."/>
            <person name="Wortman J."/>
            <person name="Nusbaum C."/>
            <person name="Birren B."/>
        </authorList>
    </citation>
    <scope>NUCLEOTIDE SEQUENCE [LARGE SCALE GENOMIC DNA]</scope>
    <source>
        <strain evidence="4 5">CBS 43764</strain>
    </source>
</reference>
<dbReference type="InterPro" id="IPR013785">
    <property type="entry name" value="Aldolase_TIM"/>
</dbReference>
<dbReference type="AlphaFoldDB" id="A0A0D2AQZ3"/>
<keyword evidence="2 3" id="KW-0479">Metal-binding</keyword>
<feature type="binding site" evidence="2">
    <location>
        <position position="185"/>
    </location>
    <ligand>
        <name>Zn(2+)</name>
        <dbReference type="ChEBI" id="CHEBI:29105"/>
        <label>1</label>
        <note>catalytic</note>
    </ligand>
</feature>
<dbReference type="InterPro" id="IPR000771">
    <property type="entry name" value="FBA_II"/>
</dbReference>
<dbReference type="VEuPathDB" id="FungiDB:PV09_00053"/>
<evidence type="ECO:0000256" key="3">
    <source>
        <dbReference type="RuleBase" id="RU366023"/>
    </source>
</evidence>
<comment type="catalytic activity">
    <reaction evidence="3">
        <text>beta-D-fructose 1,6-bisphosphate = D-glyceraldehyde 3-phosphate + dihydroxyacetone phosphate</text>
        <dbReference type="Rhea" id="RHEA:14729"/>
        <dbReference type="ChEBI" id="CHEBI:32966"/>
        <dbReference type="ChEBI" id="CHEBI:57642"/>
        <dbReference type="ChEBI" id="CHEBI:59776"/>
        <dbReference type="EC" id="4.1.2.13"/>
    </reaction>
</comment>
<dbReference type="Pfam" id="PF01116">
    <property type="entry name" value="F_bP_aldolase"/>
    <property type="match status" value="1"/>
</dbReference>
<gene>
    <name evidence="4" type="ORF">PV09_00053</name>
</gene>
<name>A0A0D2AQZ3_9PEZI</name>
<comment type="cofactor">
    <cofactor evidence="2 3">
        <name>Zn(2+)</name>
        <dbReference type="ChEBI" id="CHEBI:29105"/>
    </cofactor>
    <text evidence="2 3">Binds 2 Zn(2+) ions per subunit. One is catalytic and the other provides a structural contribution.</text>
</comment>
<feature type="binding site" evidence="2">
    <location>
        <position position="139"/>
    </location>
    <ligand>
        <name>Zn(2+)</name>
        <dbReference type="ChEBI" id="CHEBI:29105"/>
        <label>2</label>
    </ligand>
</feature>
<evidence type="ECO:0000256" key="2">
    <source>
        <dbReference type="PIRSR" id="PIRSR001359-3"/>
    </source>
</evidence>
<dbReference type="GeneID" id="27308026"/>
<evidence type="ECO:0000313" key="4">
    <source>
        <dbReference type="EMBL" id="KIW09108.1"/>
    </source>
</evidence>